<dbReference type="InterPro" id="IPR039248">
    <property type="entry name" value="Ptase_RsbX"/>
</dbReference>
<dbReference type="STRING" id="1198114.AciX9_3422"/>
<dbReference type="PANTHER" id="PTHR35801">
    <property type="entry name" value="PHOSPHOSERINE PHOSPHATASE RSBX"/>
    <property type="match status" value="1"/>
</dbReference>
<keyword evidence="3" id="KW-1185">Reference proteome</keyword>
<dbReference type="InterPro" id="IPR001932">
    <property type="entry name" value="PPM-type_phosphatase-like_dom"/>
</dbReference>
<proteinExistence type="predicted"/>
<gene>
    <name evidence="2" type="ordered locus">AciX9_3422</name>
</gene>
<organism evidence="3">
    <name type="scientific">Granulicella tundricola (strain ATCC BAA-1859 / DSM 23138 / MP5ACTX9)</name>
    <dbReference type="NCBI Taxonomy" id="1198114"/>
    <lineage>
        <taxon>Bacteria</taxon>
        <taxon>Pseudomonadati</taxon>
        <taxon>Acidobacteriota</taxon>
        <taxon>Terriglobia</taxon>
        <taxon>Terriglobales</taxon>
        <taxon>Acidobacteriaceae</taxon>
        <taxon>Granulicella</taxon>
    </lineage>
</organism>
<accession>E8X3C7</accession>
<dbReference type="eggNOG" id="COG2172">
    <property type="taxonomic scope" value="Bacteria"/>
</dbReference>
<dbReference type="SUPFAM" id="SSF55874">
    <property type="entry name" value="ATPase domain of HSP90 chaperone/DNA topoisomerase II/histidine kinase"/>
    <property type="match status" value="1"/>
</dbReference>
<evidence type="ECO:0000313" key="2">
    <source>
        <dbReference type="EMBL" id="ADW70428.1"/>
    </source>
</evidence>
<dbReference type="Gene3D" id="3.30.565.10">
    <property type="entry name" value="Histidine kinase-like ATPase, C-terminal domain"/>
    <property type="match status" value="1"/>
</dbReference>
<dbReference type="Pfam" id="PF13581">
    <property type="entry name" value="HATPase_c_2"/>
    <property type="match status" value="1"/>
</dbReference>
<evidence type="ECO:0000313" key="3">
    <source>
        <dbReference type="Proteomes" id="UP000000343"/>
    </source>
</evidence>
<dbReference type="GO" id="GO:0004674">
    <property type="term" value="F:protein serine/threonine kinase activity"/>
    <property type="evidence" value="ECO:0007669"/>
    <property type="project" value="UniProtKB-KW"/>
</dbReference>
<dbReference type="EMBL" id="CP002480">
    <property type="protein sequence ID" value="ADW70428.1"/>
    <property type="molecule type" value="Genomic_DNA"/>
</dbReference>
<name>E8X3C7_GRATM</name>
<dbReference type="Proteomes" id="UP000000343">
    <property type="component" value="Chromosome"/>
</dbReference>
<keyword evidence="2" id="KW-0418">Kinase</keyword>
<keyword evidence="2" id="KW-0723">Serine/threonine-protein kinase</keyword>
<protein>
    <submittedName>
        <fullName evidence="2">Putative anti-sigma regulatory factor, serine/threonine protein kinase</fullName>
    </submittedName>
</protein>
<dbReference type="InterPro" id="IPR036890">
    <property type="entry name" value="HATPase_C_sf"/>
</dbReference>
<dbReference type="KEGG" id="acm:AciX9_3422"/>
<dbReference type="SUPFAM" id="SSF81606">
    <property type="entry name" value="PP2C-like"/>
    <property type="match status" value="1"/>
</dbReference>
<dbReference type="Gene3D" id="3.60.40.10">
    <property type="entry name" value="PPM-type phosphatase domain"/>
    <property type="match status" value="1"/>
</dbReference>
<reference evidence="3" key="1">
    <citation type="submission" date="2011-01" db="EMBL/GenBank/DDBJ databases">
        <title>Complete sequence of chromosome of Acidobacterium sp. MP5ACTX9.</title>
        <authorList>
            <consortium name="US DOE Joint Genome Institute"/>
            <person name="Lucas S."/>
            <person name="Copeland A."/>
            <person name="Lapidus A."/>
            <person name="Cheng J.-F."/>
            <person name="Goodwin L."/>
            <person name="Pitluck S."/>
            <person name="Teshima H."/>
            <person name="Detter J.C."/>
            <person name="Han C."/>
            <person name="Tapia R."/>
            <person name="Land M."/>
            <person name="Hauser L."/>
            <person name="Kyrpides N."/>
            <person name="Ivanova N."/>
            <person name="Ovchinnikova G."/>
            <person name="Pagani I."/>
            <person name="Rawat S.R."/>
            <person name="Mannisto M."/>
            <person name="Haggblom M.M."/>
            <person name="Woyke T."/>
        </authorList>
    </citation>
    <scope>NUCLEOTIDE SEQUENCE [LARGE SCALE GENOMIC DNA]</scope>
    <source>
        <strain evidence="3">MP5ACTX9</strain>
    </source>
</reference>
<dbReference type="PaxDb" id="1198114-AciX9_3422"/>
<keyword evidence="2" id="KW-0808">Transferase</keyword>
<dbReference type="InterPro" id="IPR036457">
    <property type="entry name" value="PPM-type-like_dom_sf"/>
</dbReference>
<evidence type="ECO:0000259" key="1">
    <source>
        <dbReference type="SMART" id="SM00331"/>
    </source>
</evidence>
<dbReference type="InterPro" id="IPR003594">
    <property type="entry name" value="HATPase_dom"/>
</dbReference>
<sequence length="349" mass="36361">MEPIAQSVVVAVDEETAIAEARRTTAALCQRIGLSAEIIARAELVAVELAGNILQHAGHGRLYLSSTPTADALQIIAIDSGPGIANVERAMADGFTTSTTPGFGLGAVGRLAAGVDIYTQLGKGTILSAIVGPQHPSLPGQTAVLSTSLEGETLCGDSWAVFPALSHTFQEHRQVYMVVDGLGHGLHASEAAAMAVSIAHSAFAAEPGLALDVLINRMHGPMHATRGAAILLVSVCENIATCCGVGNISCSLHAPDGTDRSLVSNNGTVGHVMRKIQEFRYPYTPGTLLIMHSDGIATKWRFGQYPRLEEKSPATIAGLIYRDAVRGRDDATVLVSRLGASSAQAVLNG</sequence>
<dbReference type="eggNOG" id="COG2208">
    <property type="taxonomic scope" value="Bacteria"/>
</dbReference>
<dbReference type="SMART" id="SM00331">
    <property type="entry name" value="PP2C_SIG"/>
    <property type="match status" value="1"/>
</dbReference>
<dbReference type="RefSeq" id="WP_013581740.1">
    <property type="nucleotide sequence ID" value="NC_015064.1"/>
</dbReference>
<dbReference type="Pfam" id="PF07228">
    <property type="entry name" value="SpoIIE"/>
    <property type="match status" value="1"/>
</dbReference>
<dbReference type="AlphaFoldDB" id="E8X3C7"/>
<dbReference type="HOGENOM" id="CLU_066586_0_0_0"/>
<feature type="domain" description="PPM-type phosphatase" evidence="1">
    <location>
        <begin position="139"/>
        <end position="338"/>
    </location>
</feature>
<dbReference type="OrthoDB" id="9797578at2"/>
<dbReference type="PANTHER" id="PTHR35801:SF1">
    <property type="entry name" value="PHOSPHOSERINE PHOSPHATASE RSBX"/>
    <property type="match status" value="1"/>
</dbReference>